<dbReference type="PANTHER" id="PTHR12544">
    <property type="entry name" value="GLUTAMINASE"/>
    <property type="match status" value="1"/>
</dbReference>
<reference evidence="11" key="1">
    <citation type="submission" date="2025-08" db="UniProtKB">
        <authorList>
            <consortium name="RefSeq"/>
        </authorList>
    </citation>
    <scope>IDENTIFICATION</scope>
    <source>
        <tissue evidence="11">Total insect</tissue>
    </source>
</reference>
<proteinExistence type="inferred from homology"/>
<dbReference type="Proteomes" id="UP000515158">
    <property type="component" value="Unplaced"/>
</dbReference>
<keyword evidence="4" id="KW-0677">Repeat</keyword>
<comment type="similarity">
    <text evidence="1">Belongs to the glutaminase family.</text>
</comment>
<dbReference type="GO" id="GO:0006543">
    <property type="term" value="P:L-glutamine catabolic process"/>
    <property type="evidence" value="ECO:0007669"/>
    <property type="project" value="TreeGrafter"/>
</dbReference>
<keyword evidence="10" id="KW-1185">Reference proteome</keyword>
<evidence type="ECO:0000313" key="10">
    <source>
        <dbReference type="Proteomes" id="UP000515158"/>
    </source>
</evidence>
<evidence type="ECO:0000256" key="1">
    <source>
        <dbReference type="ARBA" id="ARBA00011076"/>
    </source>
</evidence>
<dbReference type="AlphaFoldDB" id="A0A6P9A761"/>
<name>A0A6P9A761_THRPL</name>
<dbReference type="RefSeq" id="XP_034253762.1">
    <property type="nucleotide sequence ID" value="XM_034397871.1"/>
</dbReference>
<comment type="subunit">
    <text evidence="2">Homotetramer.</text>
</comment>
<evidence type="ECO:0000256" key="7">
    <source>
        <dbReference type="ARBA" id="ARBA00049534"/>
    </source>
</evidence>
<evidence type="ECO:0000256" key="4">
    <source>
        <dbReference type="ARBA" id="ARBA00022737"/>
    </source>
</evidence>
<dbReference type="EC" id="3.5.1.2" evidence="3"/>
<dbReference type="GO" id="GO:0006537">
    <property type="term" value="P:glutamate biosynthetic process"/>
    <property type="evidence" value="ECO:0007669"/>
    <property type="project" value="TreeGrafter"/>
</dbReference>
<dbReference type="InParanoid" id="A0A6P9A761"/>
<evidence type="ECO:0000256" key="2">
    <source>
        <dbReference type="ARBA" id="ARBA00011881"/>
    </source>
</evidence>
<evidence type="ECO:0000256" key="6">
    <source>
        <dbReference type="ARBA" id="ARBA00023043"/>
    </source>
</evidence>
<dbReference type="Gene3D" id="1.10.238.210">
    <property type="match status" value="1"/>
</dbReference>
<dbReference type="InterPro" id="IPR012338">
    <property type="entry name" value="Beta-lactam/transpept-like"/>
</dbReference>
<keyword evidence="6" id="KW-0040">ANK repeat</keyword>
<keyword evidence="5" id="KW-0378">Hydrolase</keyword>
<dbReference type="Pfam" id="PF17959">
    <property type="entry name" value="EF-hand_14"/>
    <property type="match status" value="1"/>
</dbReference>
<dbReference type="GeneID" id="117652778"/>
<comment type="catalytic activity">
    <reaction evidence="7">
        <text>L-glutamine + H2O = L-glutamate + NH4(+)</text>
        <dbReference type="Rhea" id="RHEA:15889"/>
        <dbReference type="ChEBI" id="CHEBI:15377"/>
        <dbReference type="ChEBI" id="CHEBI:28938"/>
        <dbReference type="ChEBI" id="CHEBI:29985"/>
        <dbReference type="ChEBI" id="CHEBI:58359"/>
        <dbReference type="EC" id="3.5.1.2"/>
    </reaction>
</comment>
<evidence type="ECO:0000256" key="5">
    <source>
        <dbReference type="ARBA" id="ARBA00022801"/>
    </source>
</evidence>
<dbReference type="SUPFAM" id="SSF56601">
    <property type="entry name" value="beta-lactamase/transpeptidase-like"/>
    <property type="match status" value="1"/>
</dbReference>
<sequence>MPVQKSEMRLVGKGVKGTTRLPWGPPGPLGPLGAGQSRRRAHTSCGRRAPFEPWGSNGATFGDTAKDVLFDMFKGPDDTVAIGKFLSSLTALGLRHSDPRLKEMKQRLMEVVTPDDLVLDILDYSPVRDALGALPSDPPACGTAGPAACLNRHEFGRVVESSMPLLSRAFRGRLAIADFDEFCLRLRTIFERCRANEGGEGSSKPLTYALCLEHLGAEVVHRYVGQEPSGRNFNELVLDSNKRPHNPMVNSGAIVLCSLLKDLIYPEMTSAQKFEYTLHFIQRMAGEEKLGFNNAVFVSERDAGDRNYALAFLMREHDCYPRRGRLRVVMDLYFQCCAMETTADSLAVIGATLANGGVCPLTEERVLKGEPVRDALSLMHSCGMYDYSGQFAFKVGLAARPVPEAVPLQPSRWPRPCPSSRLCSALQSAALPRGRRKNTLLATPLLAPLSFVLPSAAGRPWPADQICREKPHAARLSVCLPACLSVAPWEVNPTSPTISTLI</sequence>
<evidence type="ECO:0000259" key="9">
    <source>
        <dbReference type="Pfam" id="PF17959"/>
    </source>
</evidence>
<evidence type="ECO:0000313" key="11">
    <source>
        <dbReference type="RefSeq" id="XP_034253762.1"/>
    </source>
</evidence>
<feature type="domain" description="Glutaminase EF-hand" evidence="9">
    <location>
        <begin position="66"/>
        <end position="176"/>
    </location>
</feature>
<accession>A0A6P9A761</accession>
<gene>
    <name evidence="11" type="primary">LOC117652778</name>
</gene>
<dbReference type="GO" id="GO:0004359">
    <property type="term" value="F:glutaminase activity"/>
    <property type="evidence" value="ECO:0007669"/>
    <property type="project" value="UniProtKB-EC"/>
</dbReference>
<dbReference type="Pfam" id="PF04960">
    <property type="entry name" value="Glutaminase"/>
    <property type="match status" value="1"/>
</dbReference>
<dbReference type="PANTHER" id="PTHR12544:SF29">
    <property type="entry name" value="GLUTAMINASE"/>
    <property type="match status" value="1"/>
</dbReference>
<protein>
    <recommendedName>
        <fullName evidence="3">glutaminase</fullName>
        <ecNumber evidence="3">3.5.1.2</ecNumber>
    </recommendedName>
</protein>
<organism evidence="11">
    <name type="scientific">Thrips palmi</name>
    <name type="common">Melon thrips</name>
    <dbReference type="NCBI Taxonomy" id="161013"/>
    <lineage>
        <taxon>Eukaryota</taxon>
        <taxon>Metazoa</taxon>
        <taxon>Ecdysozoa</taxon>
        <taxon>Arthropoda</taxon>
        <taxon>Hexapoda</taxon>
        <taxon>Insecta</taxon>
        <taxon>Pterygota</taxon>
        <taxon>Neoptera</taxon>
        <taxon>Paraneoptera</taxon>
        <taxon>Thysanoptera</taxon>
        <taxon>Terebrantia</taxon>
        <taxon>Thripoidea</taxon>
        <taxon>Thripidae</taxon>
        <taxon>Thrips</taxon>
    </lineage>
</organism>
<dbReference type="InterPro" id="IPR015868">
    <property type="entry name" value="Glutaminase"/>
</dbReference>
<feature type="region of interest" description="Disordered" evidence="8">
    <location>
        <begin position="16"/>
        <end position="49"/>
    </location>
</feature>
<evidence type="ECO:0000256" key="8">
    <source>
        <dbReference type="SAM" id="MobiDB-lite"/>
    </source>
</evidence>
<dbReference type="InterPro" id="IPR041541">
    <property type="entry name" value="Glutaminase_EF-hand"/>
</dbReference>
<dbReference type="OrthoDB" id="9995210at2759"/>
<dbReference type="KEGG" id="tpal:117652778"/>
<dbReference type="Gene3D" id="3.40.710.10">
    <property type="entry name" value="DD-peptidase/beta-lactamase superfamily"/>
    <property type="match status" value="1"/>
</dbReference>
<evidence type="ECO:0000256" key="3">
    <source>
        <dbReference type="ARBA" id="ARBA00012918"/>
    </source>
</evidence>